<feature type="transmembrane region" description="Helical" evidence="1">
    <location>
        <begin position="6"/>
        <end position="25"/>
    </location>
</feature>
<dbReference type="EMBL" id="CP138333">
    <property type="protein sequence ID" value="WZX30651.1"/>
    <property type="molecule type" value="Genomic_DNA"/>
</dbReference>
<protein>
    <submittedName>
        <fullName evidence="2">Cytochrome c biogenesis protein CcdC</fullName>
    </submittedName>
</protein>
<keyword evidence="1" id="KW-0812">Transmembrane</keyword>
<dbReference type="Proteomes" id="UP001455384">
    <property type="component" value="Chromosome"/>
</dbReference>
<gene>
    <name evidence="2" type="ORF">RQP18_05515</name>
</gene>
<sequence>MNIESILFVAASIMAVVMGIAAVFVRQKAAKRPLTMAKVVIPPVMMSTGALMYVFPYFRLTPFEIMEATVMGLLFSIVLVMTTRYEEKGGALYVKQSRMFPVILVVLLVLRIILKTVLSMSISPGEIGGMFFLLAFVMIVIWRLSMFIHLQAFKKQQINEVSPRS</sequence>
<dbReference type="InterPro" id="IPR058247">
    <property type="entry name" value="DUF1453"/>
</dbReference>
<proteinExistence type="predicted"/>
<keyword evidence="1" id="KW-0472">Membrane</keyword>
<dbReference type="RefSeq" id="WP_342389164.1">
    <property type="nucleotide sequence ID" value="NZ_CP138333.2"/>
</dbReference>
<feature type="transmembrane region" description="Helical" evidence="1">
    <location>
        <begin position="128"/>
        <end position="148"/>
    </location>
</feature>
<name>A0ABZ3CL10_9STAP</name>
<dbReference type="InterPro" id="IPR031306">
    <property type="entry name" value="CcdC"/>
</dbReference>
<feature type="transmembrane region" description="Helical" evidence="1">
    <location>
        <begin position="61"/>
        <end position="81"/>
    </location>
</feature>
<reference evidence="3" key="1">
    <citation type="submission" date="2023-10" db="EMBL/GenBank/DDBJ databases">
        <title>Genome analysis and identification of Salinococcus sp. Bachu38 nov., a PGPR from the rhizosphere of Tamarix.</title>
        <authorList>
            <person name="Liang Z."/>
            <person name="Zhang X."/>
            <person name="Jia J."/>
            <person name="Chen X."/>
            <person name="Wang Y."/>
            <person name="Wang Q."/>
            <person name="Wang R."/>
        </authorList>
    </citation>
    <scope>NUCLEOTIDE SEQUENCE [LARGE SCALE GENOMIC DNA]</scope>
    <source>
        <strain evidence="3">Bachu38</strain>
    </source>
</reference>
<dbReference type="PIRSF" id="PIRSF021441">
    <property type="entry name" value="DUF1453"/>
    <property type="match status" value="1"/>
</dbReference>
<feature type="transmembrane region" description="Helical" evidence="1">
    <location>
        <begin position="102"/>
        <end position="122"/>
    </location>
</feature>
<evidence type="ECO:0000256" key="1">
    <source>
        <dbReference type="SAM" id="Phobius"/>
    </source>
</evidence>
<keyword evidence="3" id="KW-1185">Reference proteome</keyword>
<organism evidence="2 3">
    <name type="scientific">Salinicoccus bachuensis</name>
    <dbReference type="NCBI Taxonomy" id="3136731"/>
    <lineage>
        <taxon>Bacteria</taxon>
        <taxon>Bacillati</taxon>
        <taxon>Bacillota</taxon>
        <taxon>Bacilli</taxon>
        <taxon>Bacillales</taxon>
        <taxon>Staphylococcaceae</taxon>
        <taxon>Salinicoccus</taxon>
    </lineage>
</organism>
<dbReference type="Pfam" id="PF07301">
    <property type="entry name" value="DUF1453"/>
    <property type="match status" value="1"/>
</dbReference>
<feature type="transmembrane region" description="Helical" evidence="1">
    <location>
        <begin position="37"/>
        <end position="55"/>
    </location>
</feature>
<keyword evidence="1" id="KW-1133">Transmembrane helix</keyword>
<evidence type="ECO:0000313" key="3">
    <source>
        <dbReference type="Proteomes" id="UP001455384"/>
    </source>
</evidence>
<accession>A0ABZ3CL10</accession>
<dbReference type="PANTHER" id="PTHR39164">
    <property type="entry name" value="PROTEIN CCDC"/>
    <property type="match status" value="1"/>
</dbReference>
<dbReference type="PANTHER" id="PTHR39164:SF1">
    <property type="entry name" value="PROTEIN CCDC"/>
    <property type="match status" value="1"/>
</dbReference>
<evidence type="ECO:0000313" key="2">
    <source>
        <dbReference type="EMBL" id="WZX30651.1"/>
    </source>
</evidence>